<evidence type="ECO:0000256" key="1">
    <source>
        <dbReference type="SAM" id="MobiDB-lite"/>
    </source>
</evidence>
<dbReference type="EMBL" id="JBBPFD010000004">
    <property type="protein sequence ID" value="KAK7929593.1"/>
    <property type="molecule type" value="Genomic_DNA"/>
</dbReference>
<protein>
    <submittedName>
        <fullName evidence="3">Uncharacterized protein</fullName>
    </submittedName>
</protein>
<feature type="chain" id="PRO_5043340034" evidence="2">
    <location>
        <begin position="41"/>
        <end position="219"/>
    </location>
</feature>
<evidence type="ECO:0000313" key="4">
    <source>
        <dbReference type="Proteomes" id="UP001460270"/>
    </source>
</evidence>
<feature type="region of interest" description="Disordered" evidence="1">
    <location>
        <begin position="163"/>
        <end position="191"/>
    </location>
</feature>
<evidence type="ECO:0000313" key="3">
    <source>
        <dbReference type="EMBL" id="KAK7929593.1"/>
    </source>
</evidence>
<proteinExistence type="predicted"/>
<keyword evidence="2" id="KW-0732">Signal</keyword>
<accession>A0AAW0PPT7</accession>
<organism evidence="3 4">
    <name type="scientific">Mugilogobius chulae</name>
    <name type="common">yellowstripe goby</name>
    <dbReference type="NCBI Taxonomy" id="88201"/>
    <lineage>
        <taxon>Eukaryota</taxon>
        <taxon>Metazoa</taxon>
        <taxon>Chordata</taxon>
        <taxon>Craniata</taxon>
        <taxon>Vertebrata</taxon>
        <taxon>Euteleostomi</taxon>
        <taxon>Actinopterygii</taxon>
        <taxon>Neopterygii</taxon>
        <taxon>Teleostei</taxon>
        <taxon>Neoteleostei</taxon>
        <taxon>Acanthomorphata</taxon>
        <taxon>Gobiaria</taxon>
        <taxon>Gobiiformes</taxon>
        <taxon>Gobioidei</taxon>
        <taxon>Gobiidae</taxon>
        <taxon>Gobionellinae</taxon>
        <taxon>Mugilogobius</taxon>
    </lineage>
</organism>
<gene>
    <name evidence="3" type="ORF">WMY93_005988</name>
</gene>
<sequence>MTPKASPGGLCSSSSSPGSPHPALHLLILLLTSSIPSILSRGSSDLDWEVKVHTLELAKLLMDSTLTAVDFSIATDRWDSKLASYFEIFKKRWTNQNAKSNAVFHLGVGAGDKNTYREIRWNRIGECPRSFEMFRFGAEDILTARDVHCHSGTAEGQERFGLLSKDGRPRVLPPPPPPRSHGSDQGVASSKLQQDNMEAVALFFYAAAQPDELSFNKGI</sequence>
<keyword evidence="4" id="KW-1185">Reference proteome</keyword>
<dbReference type="Proteomes" id="UP001460270">
    <property type="component" value="Unassembled WGS sequence"/>
</dbReference>
<name>A0AAW0PPT7_9GOBI</name>
<reference evidence="4" key="1">
    <citation type="submission" date="2024-04" db="EMBL/GenBank/DDBJ databases">
        <title>Salinicola lusitanus LLJ914,a marine bacterium isolated from the Okinawa Trough.</title>
        <authorList>
            <person name="Li J."/>
        </authorList>
    </citation>
    <scope>NUCLEOTIDE SEQUENCE [LARGE SCALE GENOMIC DNA]</scope>
</reference>
<dbReference type="AlphaFoldDB" id="A0AAW0PPT7"/>
<comment type="caution">
    <text evidence="3">The sequence shown here is derived from an EMBL/GenBank/DDBJ whole genome shotgun (WGS) entry which is preliminary data.</text>
</comment>
<evidence type="ECO:0000256" key="2">
    <source>
        <dbReference type="SAM" id="SignalP"/>
    </source>
</evidence>
<feature type="signal peptide" evidence="2">
    <location>
        <begin position="1"/>
        <end position="40"/>
    </location>
</feature>